<proteinExistence type="predicted"/>
<evidence type="ECO:0000256" key="1">
    <source>
        <dbReference type="SAM" id="MobiDB-lite"/>
    </source>
</evidence>
<dbReference type="Proteomes" id="UP000269721">
    <property type="component" value="Unassembled WGS sequence"/>
</dbReference>
<reference evidence="3" key="1">
    <citation type="journal article" date="2018" name="Nat. Microbiol.">
        <title>Leveraging single-cell genomics to expand the fungal tree of life.</title>
        <authorList>
            <person name="Ahrendt S.R."/>
            <person name="Quandt C.A."/>
            <person name="Ciobanu D."/>
            <person name="Clum A."/>
            <person name="Salamov A."/>
            <person name="Andreopoulos B."/>
            <person name="Cheng J.F."/>
            <person name="Woyke T."/>
            <person name="Pelin A."/>
            <person name="Henrissat B."/>
            <person name="Reynolds N.K."/>
            <person name="Benny G.L."/>
            <person name="Smith M.E."/>
            <person name="James T.Y."/>
            <person name="Grigoriev I.V."/>
        </authorList>
    </citation>
    <scope>NUCLEOTIDE SEQUENCE [LARGE SCALE GENOMIC DNA]</scope>
</reference>
<feature type="compositionally biased region" description="Basic and acidic residues" evidence="1">
    <location>
        <begin position="131"/>
        <end position="148"/>
    </location>
</feature>
<sequence length="186" mass="20901">MSCAPLSVVNVEVSLTDSPFESLRPTLTSFSPLETWKEVKQRKKTIYIYLHLFIFTRKFAHPGSSEWDNRPSSLLVELGMNSLLGRDVPAEVDLAAYPFLAGLFVPDRLPEFRVLRDSSNAWPHQGVQVGSDKRPLKDRGPERELGEHRAPGIINHLARFGVPTDLATYPCTMSRSCRSSLELHLA</sequence>
<dbReference type="EMBL" id="KZ997024">
    <property type="protein sequence ID" value="RKO87981.1"/>
    <property type="molecule type" value="Genomic_DNA"/>
</dbReference>
<evidence type="ECO:0000313" key="3">
    <source>
        <dbReference type="Proteomes" id="UP000269721"/>
    </source>
</evidence>
<protein>
    <submittedName>
        <fullName evidence="2">Uncharacterized protein</fullName>
    </submittedName>
</protein>
<feature type="region of interest" description="Disordered" evidence="1">
    <location>
        <begin position="124"/>
        <end position="148"/>
    </location>
</feature>
<name>A0A4P9W6A3_9FUNG</name>
<dbReference type="AlphaFoldDB" id="A0A4P9W6A3"/>
<accession>A0A4P9W6A3</accession>
<evidence type="ECO:0000313" key="2">
    <source>
        <dbReference type="EMBL" id="RKO87981.1"/>
    </source>
</evidence>
<organism evidence="2 3">
    <name type="scientific">Blyttiomyces helicus</name>
    <dbReference type="NCBI Taxonomy" id="388810"/>
    <lineage>
        <taxon>Eukaryota</taxon>
        <taxon>Fungi</taxon>
        <taxon>Fungi incertae sedis</taxon>
        <taxon>Chytridiomycota</taxon>
        <taxon>Chytridiomycota incertae sedis</taxon>
        <taxon>Chytridiomycetes</taxon>
        <taxon>Chytridiomycetes incertae sedis</taxon>
        <taxon>Blyttiomyces</taxon>
    </lineage>
</organism>
<keyword evidence="3" id="KW-1185">Reference proteome</keyword>
<gene>
    <name evidence="2" type="ORF">BDK51DRAFT_50872</name>
</gene>